<evidence type="ECO:0000313" key="2">
    <source>
        <dbReference type="EMBL" id="KAL3092050.1"/>
    </source>
</evidence>
<organism evidence="2 3">
    <name type="scientific">Heterodera trifolii</name>
    <dbReference type="NCBI Taxonomy" id="157864"/>
    <lineage>
        <taxon>Eukaryota</taxon>
        <taxon>Metazoa</taxon>
        <taxon>Ecdysozoa</taxon>
        <taxon>Nematoda</taxon>
        <taxon>Chromadorea</taxon>
        <taxon>Rhabditida</taxon>
        <taxon>Tylenchina</taxon>
        <taxon>Tylenchomorpha</taxon>
        <taxon>Tylenchoidea</taxon>
        <taxon>Heteroderidae</taxon>
        <taxon>Heteroderinae</taxon>
        <taxon>Heterodera</taxon>
    </lineage>
</organism>
<accession>A0ABD2JNB3</accession>
<dbReference type="EMBL" id="JBICBT010000935">
    <property type="protein sequence ID" value="KAL3092050.1"/>
    <property type="molecule type" value="Genomic_DNA"/>
</dbReference>
<reference evidence="2 3" key="1">
    <citation type="submission" date="2024-10" db="EMBL/GenBank/DDBJ databases">
        <authorList>
            <person name="Kim D."/>
        </authorList>
    </citation>
    <scope>NUCLEOTIDE SEQUENCE [LARGE SCALE GENOMIC DNA]</scope>
    <source>
        <strain evidence="2">BH-2024</strain>
    </source>
</reference>
<dbReference type="Proteomes" id="UP001620626">
    <property type="component" value="Unassembled WGS sequence"/>
</dbReference>
<feature type="compositionally biased region" description="Basic and acidic residues" evidence="1">
    <location>
        <begin position="57"/>
        <end position="102"/>
    </location>
</feature>
<evidence type="ECO:0000256" key="1">
    <source>
        <dbReference type="SAM" id="MobiDB-lite"/>
    </source>
</evidence>
<proteinExistence type="predicted"/>
<protein>
    <submittedName>
        <fullName evidence="2">Uncharacterized protein</fullName>
    </submittedName>
</protein>
<name>A0ABD2JNB3_9BILA</name>
<feature type="region of interest" description="Disordered" evidence="1">
    <location>
        <begin position="49"/>
        <end position="134"/>
    </location>
</feature>
<sequence length="134" mass="14577">MPFLPPPLPLPLIGAGCCPCCMPMCVPICIRSSCGMFGGGGGCSFGGGWKQKKARQKRDMDRSEGTVISREMKDEMSEGGGEVREKGRDGGRGTEGQAERISGRRRRKEVHSAELIRRQTTTNSHHSADRSTRP</sequence>
<gene>
    <name evidence="2" type="ORF">niasHT_022983</name>
</gene>
<keyword evidence="3" id="KW-1185">Reference proteome</keyword>
<comment type="caution">
    <text evidence="2">The sequence shown here is derived from an EMBL/GenBank/DDBJ whole genome shotgun (WGS) entry which is preliminary data.</text>
</comment>
<evidence type="ECO:0000313" key="3">
    <source>
        <dbReference type="Proteomes" id="UP001620626"/>
    </source>
</evidence>
<dbReference type="AlphaFoldDB" id="A0ABD2JNB3"/>